<dbReference type="SMART" id="SM00316">
    <property type="entry name" value="S1"/>
    <property type="match status" value="2"/>
</dbReference>
<comment type="caution">
    <text evidence="3">The sequence shown here is derived from an EMBL/GenBank/DDBJ whole genome shotgun (WGS) entry which is preliminary data.</text>
</comment>
<evidence type="ECO:0000256" key="1">
    <source>
        <dbReference type="SAM" id="MobiDB-lite"/>
    </source>
</evidence>
<gene>
    <name evidence="3" type="ORF">PCOR1329_LOCUS78219</name>
</gene>
<feature type="domain" description="S1 motif" evidence="2">
    <location>
        <begin position="48"/>
        <end position="119"/>
    </location>
</feature>
<accession>A0ABN9XMN1</accession>
<keyword evidence="4" id="KW-1185">Reference proteome</keyword>
<dbReference type="EMBL" id="CAUYUJ010020893">
    <property type="protein sequence ID" value="CAK0901153.1"/>
    <property type="molecule type" value="Genomic_DNA"/>
</dbReference>
<dbReference type="PROSITE" id="PS50126">
    <property type="entry name" value="S1"/>
    <property type="match status" value="1"/>
</dbReference>
<feature type="region of interest" description="Disordered" evidence="1">
    <location>
        <begin position="1"/>
        <end position="30"/>
    </location>
</feature>
<dbReference type="InterPro" id="IPR012340">
    <property type="entry name" value="NA-bd_OB-fold"/>
</dbReference>
<dbReference type="Proteomes" id="UP001189429">
    <property type="component" value="Unassembled WGS sequence"/>
</dbReference>
<evidence type="ECO:0000313" key="3">
    <source>
        <dbReference type="EMBL" id="CAK0901153.1"/>
    </source>
</evidence>
<feature type="non-terminal residue" evidence="3">
    <location>
        <position position="1"/>
    </location>
</feature>
<reference evidence="3" key="1">
    <citation type="submission" date="2023-10" db="EMBL/GenBank/DDBJ databases">
        <authorList>
            <person name="Chen Y."/>
            <person name="Shah S."/>
            <person name="Dougan E. K."/>
            <person name="Thang M."/>
            <person name="Chan C."/>
        </authorList>
    </citation>
    <scope>NUCLEOTIDE SEQUENCE [LARGE SCALE GENOMIC DNA]</scope>
</reference>
<evidence type="ECO:0000313" key="4">
    <source>
        <dbReference type="Proteomes" id="UP001189429"/>
    </source>
</evidence>
<dbReference type="Gene3D" id="2.40.50.140">
    <property type="entry name" value="Nucleic acid-binding proteins"/>
    <property type="match status" value="1"/>
</dbReference>
<dbReference type="Pfam" id="PF00575">
    <property type="entry name" value="S1"/>
    <property type="match status" value="1"/>
</dbReference>
<dbReference type="SUPFAM" id="SSF50249">
    <property type="entry name" value="Nucleic acid-binding proteins"/>
    <property type="match status" value="1"/>
</dbReference>
<evidence type="ECO:0000259" key="2">
    <source>
        <dbReference type="PROSITE" id="PS50126"/>
    </source>
</evidence>
<organism evidence="3 4">
    <name type="scientific">Prorocentrum cordatum</name>
    <dbReference type="NCBI Taxonomy" id="2364126"/>
    <lineage>
        <taxon>Eukaryota</taxon>
        <taxon>Sar</taxon>
        <taxon>Alveolata</taxon>
        <taxon>Dinophyceae</taxon>
        <taxon>Prorocentrales</taxon>
        <taxon>Prorocentraceae</taxon>
        <taxon>Prorocentrum</taxon>
    </lineage>
</organism>
<proteinExistence type="predicted"/>
<sequence>SIWACVAGPRTMRPGPPRPRQGGGAAWGPWRGAGRAEAFERALKLERGEKLTGIVTATCAKGFFVNCGLNKDAFVPADKMLKKHLEPKEAVEIGEEMSVWVSHVDYKPGTIPKITVHQKPPFDPEPFKQYGQGHWILGNITGIDSEGIDVLIPPPDDGEWQEGRVRKNDIREKTPGMPRVMPKQEGFRYRQQVPVRVKWVTNREIFLSMIPRLPE</sequence>
<dbReference type="InterPro" id="IPR003029">
    <property type="entry name" value="S1_domain"/>
</dbReference>
<name>A0ABN9XMN1_9DINO</name>
<protein>
    <recommendedName>
        <fullName evidence="2">S1 motif domain-containing protein</fullName>
    </recommendedName>
</protein>